<gene>
    <name evidence="9" type="ORF">AB1471_04120</name>
</gene>
<feature type="domain" description="Major facilitator superfamily (MFS) profile" evidence="8">
    <location>
        <begin position="10"/>
        <end position="399"/>
    </location>
</feature>
<reference evidence="9 10" key="1">
    <citation type="journal article" date="1979" name="Int. J. Syst. Evol. Microbiol.">
        <title>Bacillus globisporus subsp. marinus subsp. nov.</title>
        <authorList>
            <person name="Liu H."/>
        </authorList>
    </citation>
    <scope>NUCLEOTIDE SEQUENCE [LARGE SCALE GENOMIC DNA]</scope>
    <source>
        <strain evidence="9 10">DSM 1297</strain>
    </source>
</reference>
<dbReference type="Pfam" id="PF07690">
    <property type="entry name" value="MFS_1"/>
    <property type="match status" value="1"/>
</dbReference>
<evidence type="ECO:0000256" key="3">
    <source>
        <dbReference type="ARBA" id="ARBA00022475"/>
    </source>
</evidence>
<dbReference type="Proteomes" id="UP001556040">
    <property type="component" value="Unassembled WGS sequence"/>
</dbReference>
<evidence type="ECO:0000256" key="5">
    <source>
        <dbReference type="ARBA" id="ARBA00022989"/>
    </source>
</evidence>
<dbReference type="Gene3D" id="1.20.1250.20">
    <property type="entry name" value="MFS general substrate transporter like domains"/>
    <property type="match status" value="1"/>
</dbReference>
<evidence type="ECO:0000313" key="9">
    <source>
        <dbReference type="EMBL" id="MEW9500987.1"/>
    </source>
</evidence>
<dbReference type="PROSITE" id="PS50850">
    <property type="entry name" value="MFS"/>
    <property type="match status" value="1"/>
</dbReference>
<protein>
    <submittedName>
        <fullName evidence="9">MFS transporter</fullName>
    </submittedName>
</protein>
<feature type="transmembrane region" description="Helical" evidence="7">
    <location>
        <begin position="219"/>
        <end position="238"/>
    </location>
</feature>
<evidence type="ECO:0000313" key="10">
    <source>
        <dbReference type="Proteomes" id="UP001556040"/>
    </source>
</evidence>
<dbReference type="EMBL" id="JBFMIA010000002">
    <property type="protein sequence ID" value="MEW9500987.1"/>
    <property type="molecule type" value="Genomic_DNA"/>
</dbReference>
<feature type="transmembrane region" description="Helical" evidence="7">
    <location>
        <begin position="286"/>
        <end position="305"/>
    </location>
</feature>
<feature type="transmembrane region" description="Helical" evidence="7">
    <location>
        <begin position="374"/>
        <end position="397"/>
    </location>
</feature>
<sequence>MHTVKERWKYYAILMFGVGASNIGSWIYLLALNLILFEMTGSPLSIVFLYTLIPLATLCTNSWAGTVIDRKNKRNLMIYLDLSRAIFIMMIPFLPSIWLIYFIAFIIYMANSIFQPTSMTYITKLIPVEQRRQFNSLFNMVTSGAFFIGPAIAGILFNIGTPIFALYTTVITFILSALATLFMPNLERDTLDGANHSTFSSELLKKDWKAVISFSRRNLPVIVIYLLFSGVMMVMATAVDSLEVSFSKEVLQLSDSKYGFLVSIAGAGIVVGSIINTFLTKTFSIFTLMSGGTVLVSFGYMIFAFSTTFPVAALGVFTLAFFISFANTGFLTFYQNHVPVEMMGRISSIYGLIEAILIIMATLILGFLTQLLSLQIVVITGTISMMAVALSLSIYIFSTSSQFKKTVDSAIKSEISQ</sequence>
<dbReference type="PANTHER" id="PTHR43266:SF2">
    <property type="entry name" value="MAJOR FACILITATOR SUPERFAMILY (MFS) PROFILE DOMAIN-CONTAINING PROTEIN"/>
    <property type="match status" value="1"/>
</dbReference>
<evidence type="ECO:0000256" key="6">
    <source>
        <dbReference type="ARBA" id="ARBA00023136"/>
    </source>
</evidence>
<evidence type="ECO:0000256" key="4">
    <source>
        <dbReference type="ARBA" id="ARBA00022692"/>
    </source>
</evidence>
<comment type="subcellular location">
    <subcellularLocation>
        <location evidence="1">Cell membrane</location>
        <topology evidence="1">Multi-pass membrane protein</topology>
    </subcellularLocation>
</comment>
<accession>A0ABV3Q0Y5</accession>
<keyword evidence="5 7" id="KW-1133">Transmembrane helix</keyword>
<dbReference type="InterPro" id="IPR036259">
    <property type="entry name" value="MFS_trans_sf"/>
</dbReference>
<dbReference type="PRINTS" id="PR01988">
    <property type="entry name" value="EXPORTERBACE"/>
</dbReference>
<dbReference type="InterPro" id="IPR020846">
    <property type="entry name" value="MFS_dom"/>
</dbReference>
<feature type="transmembrane region" description="Helical" evidence="7">
    <location>
        <begin position="12"/>
        <end position="37"/>
    </location>
</feature>
<dbReference type="SUPFAM" id="SSF103473">
    <property type="entry name" value="MFS general substrate transporter"/>
    <property type="match status" value="1"/>
</dbReference>
<feature type="transmembrane region" description="Helical" evidence="7">
    <location>
        <begin position="163"/>
        <end position="183"/>
    </location>
</feature>
<dbReference type="RefSeq" id="WP_367778672.1">
    <property type="nucleotide sequence ID" value="NZ_JBFMIA010000002.1"/>
</dbReference>
<evidence type="ECO:0000256" key="2">
    <source>
        <dbReference type="ARBA" id="ARBA00022448"/>
    </source>
</evidence>
<keyword evidence="6 7" id="KW-0472">Membrane</keyword>
<feature type="transmembrane region" description="Helical" evidence="7">
    <location>
        <begin position="346"/>
        <end position="368"/>
    </location>
</feature>
<feature type="transmembrane region" description="Helical" evidence="7">
    <location>
        <begin position="43"/>
        <end position="64"/>
    </location>
</feature>
<feature type="transmembrane region" description="Helical" evidence="7">
    <location>
        <begin position="258"/>
        <end position="279"/>
    </location>
</feature>
<keyword evidence="3" id="KW-1003">Cell membrane</keyword>
<evidence type="ECO:0000259" key="8">
    <source>
        <dbReference type="PROSITE" id="PS50850"/>
    </source>
</evidence>
<keyword evidence="4 7" id="KW-0812">Transmembrane</keyword>
<dbReference type="InterPro" id="IPR022324">
    <property type="entry name" value="Bacilysin_exporter_BacE_put"/>
</dbReference>
<name>A0ABV3Q0Y5_9BACL</name>
<dbReference type="InterPro" id="IPR011701">
    <property type="entry name" value="MFS"/>
</dbReference>
<proteinExistence type="predicted"/>
<dbReference type="PANTHER" id="PTHR43266">
    <property type="entry name" value="MACROLIDE-EFFLUX PROTEIN"/>
    <property type="match status" value="1"/>
</dbReference>
<feature type="transmembrane region" description="Helical" evidence="7">
    <location>
        <begin position="134"/>
        <end position="157"/>
    </location>
</feature>
<organism evidence="9 10">
    <name type="scientific">Jeotgalibacillus marinus</name>
    <dbReference type="NCBI Taxonomy" id="86667"/>
    <lineage>
        <taxon>Bacteria</taxon>
        <taxon>Bacillati</taxon>
        <taxon>Bacillota</taxon>
        <taxon>Bacilli</taxon>
        <taxon>Bacillales</taxon>
        <taxon>Caryophanaceae</taxon>
        <taxon>Jeotgalibacillus</taxon>
    </lineage>
</organism>
<evidence type="ECO:0000256" key="7">
    <source>
        <dbReference type="SAM" id="Phobius"/>
    </source>
</evidence>
<dbReference type="CDD" id="cd06173">
    <property type="entry name" value="MFS_MefA_like"/>
    <property type="match status" value="1"/>
</dbReference>
<keyword evidence="10" id="KW-1185">Reference proteome</keyword>
<comment type="caution">
    <text evidence="9">The sequence shown here is derived from an EMBL/GenBank/DDBJ whole genome shotgun (WGS) entry which is preliminary data.</text>
</comment>
<evidence type="ECO:0000256" key="1">
    <source>
        <dbReference type="ARBA" id="ARBA00004651"/>
    </source>
</evidence>
<keyword evidence="2" id="KW-0813">Transport</keyword>
<feature type="transmembrane region" description="Helical" evidence="7">
    <location>
        <begin position="311"/>
        <end position="334"/>
    </location>
</feature>